<evidence type="ECO:0000313" key="11">
    <source>
        <dbReference type="EMBL" id="AFA47726.1"/>
    </source>
</evidence>
<proteinExistence type="inferred from homology"/>
<feature type="active site" description="Proton donor/acceptor" evidence="9">
    <location>
        <position position="188"/>
    </location>
</feature>
<dbReference type="GO" id="GO:0008237">
    <property type="term" value="F:metallopeptidase activity"/>
    <property type="evidence" value="ECO:0007669"/>
    <property type="project" value="UniProtKB-KW"/>
</dbReference>
<evidence type="ECO:0000256" key="10">
    <source>
        <dbReference type="PIRNR" id="PIRNR026671"/>
    </source>
</evidence>
<dbReference type="PANTHER" id="PTHR43126:SF1">
    <property type="entry name" value="D-ALANYL-D-ALANINE DIPEPTIDASE"/>
    <property type="match status" value="1"/>
</dbReference>
<feature type="binding site" evidence="9">
    <location>
        <position position="130"/>
    </location>
    <ligand>
        <name>Zn(2+)</name>
        <dbReference type="ChEBI" id="CHEBI:29105"/>
        <note>catalytic</note>
    </ligand>
</feature>
<evidence type="ECO:0000256" key="7">
    <source>
        <dbReference type="ARBA" id="ARBA00023049"/>
    </source>
</evidence>
<keyword evidence="5 9" id="KW-0862">Zinc</keyword>
<dbReference type="Pfam" id="PF01427">
    <property type="entry name" value="Peptidase_M15"/>
    <property type="match status" value="1"/>
</dbReference>
<evidence type="ECO:0000256" key="8">
    <source>
        <dbReference type="ARBA" id="ARBA00023316"/>
    </source>
</evidence>
<keyword evidence="7 9" id="KW-0482">Metalloprotease</keyword>
<evidence type="ECO:0000256" key="6">
    <source>
        <dbReference type="ARBA" id="ARBA00022997"/>
    </source>
</evidence>
<keyword evidence="2 9" id="KW-0645">Protease</keyword>
<dbReference type="InterPro" id="IPR009045">
    <property type="entry name" value="Zn_M74/Hedgehog-like"/>
</dbReference>
<dbReference type="Gene3D" id="3.30.1380.10">
    <property type="match status" value="1"/>
</dbReference>
<feature type="binding site" evidence="9">
    <location>
        <position position="123"/>
    </location>
    <ligand>
        <name>Zn(2+)</name>
        <dbReference type="ChEBI" id="CHEBI:29105"/>
        <note>catalytic</note>
    </ligand>
</feature>
<dbReference type="STRING" id="931626.Awo_c09350"/>
<dbReference type="OrthoDB" id="9801430at2"/>
<comment type="similarity">
    <text evidence="9 10">Belongs to the peptidase M15D family.</text>
</comment>
<keyword evidence="6 9" id="KW-0224">Dipeptidase</keyword>
<evidence type="ECO:0000256" key="4">
    <source>
        <dbReference type="ARBA" id="ARBA00022801"/>
    </source>
</evidence>
<evidence type="ECO:0000313" key="12">
    <source>
        <dbReference type="Proteomes" id="UP000007177"/>
    </source>
</evidence>
<organism evidence="11 12">
    <name type="scientific">Acetobacterium woodii (strain ATCC 29683 / DSM 1030 / JCM 2381 / KCTC 1655 / WB1)</name>
    <dbReference type="NCBI Taxonomy" id="931626"/>
    <lineage>
        <taxon>Bacteria</taxon>
        <taxon>Bacillati</taxon>
        <taxon>Bacillota</taxon>
        <taxon>Clostridia</taxon>
        <taxon>Eubacteriales</taxon>
        <taxon>Eubacteriaceae</taxon>
        <taxon>Acetobacterium</taxon>
    </lineage>
</organism>
<reference evidence="12" key="1">
    <citation type="submission" date="2011-07" db="EMBL/GenBank/DDBJ databases">
        <title>Complete genome sequence of Acetobacterium woodii.</title>
        <authorList>
            <person name="Poehlein A."/>
            <person name="Schmidt S."/>
            <person name="Kaster A.-K."/>
            <person name="Goenrich M."/>
            <person name="Vollmers J."/>
            <person name="Thuermer A."/>
            <person name="Gottschalk G."/>
            <person name="Thauer R.K."/>
            <person name="Daniel R."/>
            <person name="Mueller V."/>
        </authorList>
    </citation>
    <scope>NUCLEOTIDE SEQUENCE [LARGE SCALE GENOMIC DNA]</scope>
    <source>
        <strain evidence="12">ATCC 29683 / DSM 1030 / JCM 2381 / KCTC 1655 / WB1</strain>
    </source>
</reference>
<dbReference type="AlphaFoldDB" id="H6LBY3"/>
<sequence length="210" mass="24448">MKKIMLVRPKDFVDISLEIPGIITDVKYFTGDNFVGEKIDGYEKPAILLTEKAAIALERVQRQLMEEGCGLKVFDGYRPKRAVAHFIRWGKQEENGKTKSIYYPDMTRREIFENGFIAPESSHTRGSTVDLTVVKLETGTEIDMGGSFDFFSEVSYSDYDHLTLDQSKNRVQLRYLMRSEGFEPLQQEWWHFTLSNEPYPEIYFDFPIQD</sequence>
<accession>H6LBY3</accession>
<dbReference type="InterPro" id="IPR000755">
    <property type="entry name" value="A_A_dipeptidase"/>
</dbReference>
<dbReference type="HOGENOM" id="CLU_060744_0_1_9"/>
<dbReference type="eggNOG" id="COG2173">
    <property type="taxonomic scope" value="Bacteria"/>
</dbReference>
<dbReference type="HAMAP" id="MF_01924">
    <property type="entry name" value="A_A_dipeptidase"/>
    <property type="match status" value="1"/>
</dbReference>
<dbReference type="CDD" id="cd14817">
    <property type="entry name" value="D-Ala-D-Ala_dipeptidase_VanX"/>
    <property type="match status" value="1"/>
</dbReference>
<dbReference type="GO" id="GO:0008270">
    <property type="term" value="F:zinc ion binding"/>
    <property type="evidence" value="ECO:0007669"/>
    <property type="project" value="UniProtKB-UniRule"/>
</dbReference>
<feature type="binding site" evidence="9">
    <location>
        <position position="191"/>
    </location>
    <ligand>
        <name>Zn(2+)</name>
        <dbReference type="ChEBI" id="CHEBI:29105"/>
        <note>catalytic</note>
    </ligand>
</feature>
<keyword evidence="12" id="KW-1185">Reference proteome</keyword>
<dbReference type="EC" id="3.4.13.22" evidence="9 10"/>
<evidence type="ECO:0000256" key="2">
    <source>
        <dbReference type="ARBA" id="ARBA00022670"/>
    </source>
</evidence>
<comment type="cofactor">
    <cofactor evidence="9">
        <name>Zn(2+)</name>
        <dbReference type="ChEBI" id="CHEBI:29105"/>
    </cofactor>
    <text evidence="9">Binds 1 zinc ion per subunit.</text>
</comment>
<evidence type="ECO:0000256" key="9">
    <source>
        <dbReference type="HAMAP-Rule" id="MF_01924"/>
    </source>
</evidence>
<comment type="function">
    <text evidence="9 10">Catalyzes hydrolysis of the D-alanyl-D-alanine dipeptide.</text>
</comment>
<dbReference type="RefSeq" id="WP_014355329.1">
    <property type="nucleotide sequence ID" value="NC_016894.1"/>
</dbReference>
<dbReference type="Proteomes" id="UP000007177">
    <property type="component" value="Chromosome"/>
</dbReference>
<keyword evidence="3 9" id="KW-0479">Metal-binding</keyword>
<dbReference type="PANTHER" id="PTHR43126">
    <property type="entry name" value="D-ALANYL-D-ALANINE DIPEPTIDASE"/>
    <property type="match status" value="1"/>
</dbReference>
<name>H6LBY3_ACEWD</name>
<dbReference type="PIRSF" id="PIRSF026671">
    <property type="entry name" value="AA_dipeptidase"/>
    <property type="match status" value="1"/>
</dbReference>
<evidence type="ECO:0000256" key="1">
    <source>
        <dbReference type="ARBA" id="ARBA00001362"/>
    </source>
</evidence>
<dbReference type="EMBL" id="CP002987">
    <property type="protein sequence ID" value="AFA47726.1"/>
    <property type="molecule type" value="Genomic_DNA"/>
</dbReference>
<dbReference type="KEGG" id="awo:Awo_c09350"/>
<keyword evidence="8 10" id="KW-0961">Cell wall biogenesis/degradation</keyword>
<gene>
    <name evidence="11" type="primary">pdgL</name>
    <name evidence="11" type="ordered locus">Awo_c09350</name>
</gene>
<reference evidence="11 12" key="2">
    <citation type="journal article" date="2012" name="PLoS ONE">
        <title>An ancient pathway combining carbon dioxide fixation with the generation and utilization of a sodium ion gradient for ATP synthesis.</title>
        <authorList>
            <person name="Poehlein A."/>
            <person name="Schmidt S."/>
            <person name="Kaster A.K."/>
            <person name="Goenrich M."/>
            <person name="Vollmers J."/>
            <person name="Thurmer A."/>
            <person name="Bertsch J."/>
            <person name="Schuchmann K."/>
            <person name="Voigt B."/>
            <person name="Hecker M."/>
            <person name="Daniel R."/>
            <person name="Thauer R.K."/>
            <person name="Gottschalk G."/>
            <person name="Muller V."/>
        </authorList>
    </citation>
    <scope>NUCLEOTIDE SEQUENCE [LARGE SCALE GENOMIC DNA]</scope>
    <source>
        <strain evidence="12">ATCC 29683 / DSM 1030 / JCM 2381 / KCTC 1655 / WB1</strain>
    </source>
</reference>
<evidence type="ECO:0000256" key="3">
    <source>
        <dbReference type="ARBA" id="ARBA00022723"/>
    </source>
</evidence>
<dbReference type="GO" id="GO:0160237">
    <property type="term" value="F:D-Ala-D-Ala dipeptidase activity"/>
    <property type="evidence" value="ECO:0007669"/>
    <property type="project" value="UniProtKB-EC"/>
</dbReference>
<keyword evidence="4 9" id="KW-0378">Hydrolase</keyword>
<evidence type="ECO:0000256" key="5">
    <source>
        <dbReference type="ARBA" id="ARBA00022833"/>
    </source>
</evidence>
<comment type="catalytic activity">
    <reaction evidence="1 9 10">
        <text>D-alanyl-D-alanine + H2O = 2 D-alanine</text>
        <dbReference type="Rhea" id="RHEA:20661"/>
        <dbReference type="ChEBI" id="CHEBI:15377"/>
        <dbReference type="ChEBI" id="CHEBI:57416"/>
        <dbReference type="ChEBI" id="CHEBI:57822"/>
        <dbReference type="EC" id="3.4.13.22"/>
    </reaction>
</comment>
<dbReference type="SUPFAM" id="SSF55166">
    <property type="entry name" value="Hedgehog/DD-peptidase"/>
    <property type="match status" value="1"/>
</dbReference>
<protein>
    <recommendedName>
        <fullName evidence="9 10">D-alanyl-D-alanine dipeptidase</fullName>
        <shortName evidence="9 10">D-Ala-D-Ala dipeptidase</shortName>
        <ecNumber evidence="9 10">3.4.13.22</ecNumber>
    </recommendedName>
</protein>
<dbReference type="GO" id="GO:0006508">
    <property type="term" value="P:proteolysis"/>
    <property type="evidence" value="ECO:0007669"/>
    <property type="project" value="UniProtKB-KW"/>
</dbReference>
<feature type="site" description="Transition state stabilizer" evidence="9">
    <location>
        <position position="78"/>
    </location>
</feature>
<dbReference type="GO" id="GO:0071555">
    <property type="term" value="P:cell wall organization"/>
    <property type="evidence" value="ECO:0007669"/>
    <property type="project" value="UniProtKB-KW"/>
</dbReference>